<evidence type="ECO:0000256" key="1">
    <source>
        <dbReference type="SAM" id="MobiDB-lite"/>
    </source>
</evidence>
<dbReference type="AlphaFoldDB" id="A0A8J8Q628"/>
<name>A0A8J8Q628_9EURY</name>
<dbReference type="EMBL" id="PHNJ01000003">
    <property type="protein sequence ID" value="TYL39273.1"/>
    <property type="molecule type" value="Genomic_DNA"/>
</dbReference>
<proteinExistence type="predicted"/>
<organism evidence="2 3">
    <name type="scientific">Natronococcus pandeyae</name>
    <dbReference type="NCBI Taxonomy" id="2055836"/>
    <lineage>
        <taxon>Archaea</taxon>
        <taxon>Methanobacteriati</taxon>
        <taxon>Methanobacteriota</taxon>
        <taxon>Stenosarchaea group</taxon>
        <taxon>Halobacteria</taxon>
        <taxon>Halobacteriales</taxon>
        <taxon>Natrialbaceae</taxon>
        <taxon>Natronococcus</taxon>
    </lineage>
</organism>
<accession>A0A8J8Q628</accession>
<reference evidence="2" key="1">
    <citation type="submission" date="2017-11" db="EMBL/GenBank/DDBJ databases">
        <authorList>
            <person name="Kajale S.C."/>
            <person name="Sharma A."/>
        </authorList>
    </citation>
    <scope>NUCLEOTIDE SEQUENCE</scope>
    <source>
        <strain evidence="2">LS1_42</strain>
    </source>
</reference>
<comment type="caution">
    <text evidence="2">The sequence shown here is derived from an EMBL/GenBank/DDBJ whole genome shotgun (WGS) entry which is preliminary data.</text>
</comment>
<dbReference type="Proteomes" id="UP000766904">
    <property type="component" value="Unassembled WGS sequence"/>
</dbReference>
<feature type="region of interest" description="Disordered" evidence="1">
    <location>
        <begin position="18"/>
        <end position="41"/>
    </location>
</feature>
<evidence type="ECO:0000313" key="2">
    <source>
        <dbReference type="EMBL" id="TYL39273.1"/>
    </source>
</evidence>
<evidence type="ECO:0000313" key="3">
    <source>
        <dbReference type="Proteomes" id="UP000766904"/>
    </source>
</evidence>
<gene>
    <name evidence="2" type="ORF">CV102_08315</name>
</gene>
<protein>
    <submittedName>
        <fullName evidence="2">Uncharacterized protein</fullName>
    </submittedName>
</protein>
<dbReference type="RefSeq" id="WP_148857418.1">
    <property type="nucleotide sequence ID" value="NZ_PHNJ01000003.1"/>
</dbReference>
<keyword evidence="3" id="KW-1185">Reference proteome</keyword>
<sequence>MTRRRTFLALLGAATVASATSTGTADETDGEREVEPTVPMEDLEPAEALLAYVVANYGDRLDDEDREVIHEGIEGSLASADAFREVGLENADEPAYGFSAYRGDWS</sequence>